<feature type="compositionally biased region" description="Basic and acidic residues" evidence="1">
    <location>
        <begin position="12"/>
        <end position="39"/>
    </location>
</feature>
<name>A0AAW2M6Y7_SESRA</name>
<feature type="region of interest" description="Disordered" evidence="1">
    <location>
        <begin position="1"/>
        <end position="77"/>
    </location>
</feature>
<reference evidence="2" key="2">
    <citation type="journal article" date="2024" name="Plant">
        <title>Genomic evolution and insights into agronomic trait innovations of Sesamum species.</title>
        <authorList>
            <person name="Miao H."/>
            <person name="Wang L."/>
            <person name="Qu L."/>
            <person name="Liu H."/>
            <person name="Sun Y."/>
            <person name="Le M."/>
            <person name="Wang Q."/>
            <person name="Wei S."/>
            <person name="Zheng Y."/>
            <person name="Lin W."/>
            <person name="Duan Y."/>
            <person name="Cao H."/>
            <person name="Xiong S."/>
            <person name="Wang X."/>
            <person name="Wei L."/>
            <person name="Li C."/>
            <person name="Ma Q."/>
            <person name="Ju M."/>
            <person name="Zhao R."/>
            <person name="Li G."/>
            <person name="Mu C."/>
            <person name="Tian Q."/>
            <person name="Mei H."/>
            <person name="Zhang T."/>
            <person name="Gao T."/>
            <person name="Zhang H."/>
        </authorList>
    </citation>
    <scope>NUCLEOTIDE SEQUENCE</scope>
    <source>
        <tissue evidence="2">Leaf</tissue>
    </source>
</reference>
<protein>
    <submittedName>
        <fullName evidence="2">Uncharacterized protein</fullName>
    </submittedName>
</protein>
<evidence type="ECO:0000313" key="2">
    <source>
        <dbReference type="EMBL" id="KAL0326303.1"/>
    </source>
</evidence>
<accession>A0AAW2M6Y7</accession>
<feature type="compositionally biased region" description="Acidic residues" evidence="1">
    <location>
        <begin position="40"/>
        <end position="63"/>
    </location>
</feature>
<sequence length="173" mass="20024">MYEAEYEASLKSIRESTDLHDIKNQHAKDTDGREDRALDDSDDYDDGIDLQDDQMEEDDDVGHDDEHHSSASKPHIFYTEEASHVHLARKKKQNFDDKDDKASAGFYSTESLADSQHNKINENSAHASSIEDQPVRRLKATHFKKEIQTSKNFWYFASSLEQPLKRPFTFSDR</sequence>
<comment type="caution">
    <text evidence="2">The sequence shown here is derived from an EMBL/GenBank/DDBJ whole genome shotgun (WGS) entry which is preliminary data.</text>
</comment>
<organism evidence="2">
    <name type="scientific">Sesamum radiatum</name>
    <name type="common">Black benniseed</name>
    <dbReference type="NCBI Taxonomy" id="300843"/>
    <lineage>
        <taxon>Eukaryota</taxon>
        <taxon>Viridiplantae</taxon>
        <taxon>Streptophyta</taxon>
        <taxon>Embryophyta</taxon>
        <taxon>Tracheophyta</taxon>
        <taxon>Spermatophyta</taxon>
        <taxon>Magnoliopsida</taxon>
        <taxon>eudicotyledons</taxon>
        <taxon>Gunneridae</taxon>
        <taxon>Pentapetalae</taxon>
        <taxon>asterids</taxon>
        <taxon>lamiids</taxon>
        <taxon>Lamiales</taxon>
        <taxon>Pedaliaceae</taxon>
        <taxon>Sesamum</taxon>
    </lineage>
</organism>
<dbReference type="AlphaFoldDB" id="A0AAW2M6Y7"/>
<reference evidence="2" key="1">
    <citation type="submission" date="2020-06" db="EMBL/GenBank/DDBJ databases">
        <authorList>
            <person name="Li T."/>
            <person name="Hu X."/>
            <person name="Zhang T."/>
            <person name="Song X."/>
            <person name="Zhang H."/>
            <person name="Dai N."/>
            <person name="Sheng W."/>
            <person name="Hou X."/>
            <person name="Wei L."/>
        </authorList>
    </citation>
    <scope>NUCLEOTIDE SEQUENCE</scope>
    <source>
        <strain evidence="2">G02</strain>
        <tissue evidence="2">Leaf</tissue>
    </source>
</reference>
<proteinExistence type="predicted"/>
<dbReference type="EMBL" id="JACGWJ010000023">
    <property type="protein sequence ID" value="KAL0326303.1"/>
    <property type="molecule type" value="Genomic_DNA"/>
</dbReference>
<gene>
    <name evidence="2" type="ORF">Sradi_5199600</name>
</gene>
<evidence type="ECO:0000256" key="1">
    <source>
        <dbReference type="SAM" id="MobiDB-lite"/>
    </source>
</evidence>